<dbReference type="EMBL" id="BGZK01000311">
    <property type="protein sequence ID" value="GBP35905.1"/>
    <property type="molecule type" value="Genomic_DNA"/>
</dbReference>
<dbReference type="GO" id="GO:0044284">
    <property type="term" value="C:mitochondrial crista junction"/>
    <property type="evidence" value="ECO:0007669"/>
    <property type="project" value="TreeGrafter"/>
</dbReference>
<keyword evidence="5" id="KW-1133">Transmembrane helix</keyword>
<keyword evidence="3" id="KW-0812">Transmembrane</keyword>
<proteinExistence type="inferred from homology"/>
<keyword evidence="10" id="KW-1185">Reference proteome</keyword>
<evidence type="ECO:0000256" key="3">
    <source>
        <dbReference type="ARBA" id="ARBA00022692"/>
    </source>
</evidence>
<dbReference type="PANTHER" id="PTHR31816:SF3">
    <property type="entry name" value="MICOS COMPLEX SUBUNIT MIC13"/>
    <property type="match status" value="1"/>
</dbReference>
<keyword evidence="6 8" id="KW-0496">Mitochondrion</keyword>
<dbReference type="Pfam" id="PF15884">
    <property type="entry name" value="QIL1"/>
    <property type="match status" value="1"/>
</dbReference>
<accession>A0A4C1VE40</accession>
<comment type="caution">
    <text evidence="9">The sequence shown here is derived from an EMBL/GenBank/DDBJ whole genome shotgun (WGS) entry which is preliminary data.</text>
</comment>
<dbReference type="InterPro" id="IPR026769">
    <property type="entry name" value="Mic13"/>
</dbReference>
<dbReference type="AlphaFoldDB" id="A0A4C1VE40"/>
<dbReference type="STRING" id="151549.A0A4C1VE40"/>
<dbReference type="GO" id="GO:0061617">
    <property type="term" value="C:MICOS complex"/>
    <property type="evidence" value="ECO:0007669"/>
    <property type="project" value="UniProtKB-UniRule"/>
</dbReference>
<comment type="subcellular location">
    <subcellularLocation>
        <location evidence="1 8">Mitochondrion inner membrane</location>
        <topology evidence="1 8">Single-pass membrane protein</topology>
    </subcellularLocation>
</comment>
<dbReference type="Proteomes" id="UP000299102">
    <property type="component" value="Unassembled WGS sequence"/>
</dbReference>
<evidence type="ECO:0000256" key="4">
    <source>
        <dbReference type="ARBA" id="ARBA00022792"/>
    </source>
</evidence>
<dbReference type="PANTHER" id="PTHR31816">
    <property type="entry name" value="MICOS COMPLEX SUBUNIT MIC13"/>
    <property type="match status" value="1"/>
</dbReference>
<sequence length="123" mass="13888">MLRFSIKSAILGSAVYYTVDKGVWKDSQTTSALYEELEKGVSPYAGEFKKKIPYELPPLPSSDRLSYLFKYYWNCGVKATFRFLADLPTHSTNAAIRSYEYISSSLDSSLSSAREGETDKNNK</sequence>
<dbReference type="OrthoDB" id="5948578at2759"/>
<evidence type="ECO:0000256" key="2">
    <source>
        <dbReference type="ARBA" id="ARBA00006771"/>
    </source>
</evidence>
<comment type="similarity">
    <text evidence="2 8">Belongs to the MICOS complex subunit Mic13 family.</text>
</comment>
<comment type="subunit">
    <text evidence="8">Component of the mitochondrial contact site and cristae organizing system (MICOS) complex.</text>
</comment>
<evidence type="ECO:0000256" key="5">
    <source>
        <dbReference type="ARBA" id="ARBA00022989"/>
    </source>
</evidence>
<protein>
    <recommendedName>
        <fullName evidence="8">MICOS complex subunit MIC13</fullName>
    </recommendedName>
</protein>
<name>A0A4C1VE40_EUMVA</name>
<evidence type="ECO:0000256" key="7">
    <source>
        <dbReference type="ARBA" id="ARBA00023136"/>
    </source>
</evidence>
<evidence type="ECO:0000256" key="8">
    <source>
        <dbReference type="RuleBase" id="RU363009"/>
    </source>
</evidence>
<organism evidence="9 10">
    <name type="scientific">Eumeta variegata</name>
    <name type="common">Bagworm moth</name>
    <name type="synonym">Eumeta japonica</name>
    <dbReference type="NCBI Taxonomy" id="151549"/>
    <lineage>
        <taxon>Eukaryota</taxon>
        <taxon>Metazoa</taxon>
        <taxon>Ecdysozoa</taxon>
        <taxon>Arthropoda</taxon>
        <taxon>Hexapoda</taxon>
        <taxon>Insecta</taxon>
        <taxon>Pterygota</taxon>
        <taxon>Neoptera</taxon>
        <taxon>Endopterygota</taxon>
        <taxon>Lepidoptera</taxon>
        <taxon>Glossata</taxon>
        <taxon>Ditrysia</taxon>
        <taxon>Tineoidea</taxon>
        <taxon>Psychidae</taxon>
        <taxon>Oiketicinae</taxon>
        <taxon>Eumeta</taxon>
    </lineage>
</organism>
<dbReference type="GO" id="GO:0042407">
    <property type="term" value="P:cristae formation"/>
    <property type="evidence" value="ECO:0007669"/>
    <property type="project" value="TreeGrafter"/>
</dbReference>
<gene>
    <name evidence="9" type="primary">QIL1</name>
    <name evidence="9" type="ORF">EVAR_23154_1</name>
</gene>
<keyword evidence="7" id="KW-0472">Membrane</keyword>
<evidence type="ECO:0000256" key="1">
    <source>
        <dbReference type="ARBA" id="ARBA00004434"/>
    </source>
</evidence>
<comment type="function">
    <text evidence="8">Component of the MICOS complex, a large protein complex of the mitochondrial inner membrane that plays crucial roles in the maintenance of crista junctions, inner membrane architecture, and formation of contact sites to the outer membrane.</text>
</comment>
<evidence type="ECO:0000313" key="9">
    <source>
        <dbReference type="EMBL" id="GBP35905.1"/>
    </source>
</evidence>
<reference evidence="9 10" key="1">
    <citation type="journal article" date="2019" name="Commun. Biol.">
        <title>The bagworm genome reveals a unique fibroin gene that provides high tensile strength.</title>
        <authorList>
            <person name="Kono N."/>
            <person name="Nakamura H."/>
            <person name="Ohtoshi R."/>
            <person name="Tomita M."/>
            <person name="Numata K."/>
            <person name="Arakawa K."/>
        </authorList>
    </citation>
    <scope>NUCLEOTIDE SEQUENCE [LARGE SCALE GENOMIC DNA]</scope>
</reference>
<evidence type="ECO:0000256" key="6">
    <source>
        <dbReference type="ARBA" id="ARBA00023128"/>
    </source>
</evidence>
<evidence type="ECO:0000313" key="10">
    <source>
        <dbReference type="Proteomes" id="UP000299102"/>
    </source>
</evidence>
<keyword evidence="4 8" id="KW-0999">Mitochondrion inner membrane</keyword>